<protein>
    <submittedName>
        <fullName evidence="1">Uncharacterized protein</fullName>
    </submittedName>
</protein>
<reference evidence="1" key="1">
    <citation type="submission" date="2018-02" db="EMBL/GenBank/DDBJ databases">
        <title>Rhizophora mucronata_Transcriptome.</title>
        <authorList>
            <person name="Meera S.P."/>
            <person name="Sreeshan A."/>
            <person name="Augustine A."/>
        </authorList>
    </citation>
    <scope>NUCLEOTIDE SEQUENCE</scope>
    <source>
        <tissue evidence="1">Leaf</tissue>
    </source>
</reference>
<evidence type="ECO:0000313" key="1">
    <source>
        <dbReference type="EMBL" id="MBW81621.1"/>
    </source>
</evidence>
<proteinExistence type="predicted"/>
<accession>A0A2P2IKA5</accession>
<dbReference type="AlphaFoldDB" id="A0A2P2IKA5"/>
<dbReference type="EMBL" id="GGEC01001138">
    <property type="protein sequence ID" value="MBW81621.1"/>
    <property type="molecule type" value="Transcribed_RNA"/>
</dbReference>
<organism evidence="1">
    <name type="scientific">Rhizophora mucronata</name>
    <name type="common">Asiatic mangrove</name>
    <dbReference type="NCBI Taxonomy" id="61149"/>
    <lineage>
        <taxon>Eukaryota</taxon>
        <taxon>Viridiplantae</taxon>
        <taxon>Streptophyta</taxon>
        <taxon>Embryophyta</taxon>
        <taxon>Tracheophyta</taxon>
        <taxon>Spermatophyta</taxon>
        <taxon>Magnoliopsida</taxon>
        <taxon>eudicotyledons</taxon>
        <taxon>Gunneridae</taxon>
        <taxon>Pentapetalae</taxon>
        <taxon>rosids</taxon>
        <taxon>fabids</taxon>
        <taxon>Malpighiales</taxon>
        <taxon>Rhizophoraceae</taxon>
        <taxon>Rhizophora</taxon>
    </lineage>
</organism>
<sequence>MSCYSSTTLAGHCAGLGEPEHIQCSCFPSIHNGKATALVLNFLLCHCLVLPHFLKNSPFLQRSPSH</sequence>
<name>A0A2P2IKA5_RHIMU</name>